<evidence type="ECO:0000313" key="3">
    <source>
        <dbReference type="EMBL" id="SJL12709.1"/>
    </source>
</evidence>
<feature type="transmembrane region" description="Helical" evidence="2">
    <location>
        <begin position="187"/>
        <end position="212"/>
    </location>
</feature>
<keyword evidence="2" id="KW-1133">Transmembrane helix</keyword>
<feature type="transmembrane region" description="Helical" evidence="2">
    <location>
        <begin position="117"/>
        <end position="140"/>
    </location>
</feature>
<feature type="transmembrane region" description="Helical" evidence="2">
    <location>
        <begin position="233"/>
        <end position="254"/>
    </location>
</feature>
<keyword evidence="4" id="KW-1185">Reference proteome</keyword>
<evidence type="ECO:0000256" key="2">
    <source>
        <dbReference type="SAM" id="Phobius"/>
    </source>
</evidence>
<keyword evidence="2" id="KW-0812">Transmembrane</keyword>
<feature type="transmembrane region" description="Helical" evidence="2">
    <location>
        <begin position="72"/>
        <end position="94"/>
    </location>
</feature>
<dbReference type="Proteomes" id="UP000219338">
    <property type="component" value="Unassembled WGS sequence"/>
</dbReference>
<dbReference type="EMBL" id="FUEG01000018">
    <property type="protein sequence ID" value="SJL12709.1"/>
    <property type="molecule type" value="Genomic_DNA"/>
</dbReference>
<evidence type="ECO:0000256" key="1">
    <source>
        <dbReference type="SAM" id="MobiDB-lite"/>
    </source>
</evidence>
<feature type="region of interest" description="Disordered" evidence="1">
    <location>
        <begin position="288"/>
        <end position="327"/>
    </location>
</feature>
<proteinExistence type="predicted"/>
<gene>
    <name evidence="3" type="ORF">ARMOST_16140</name>
</gene>
<keyword evidence="2" id="KW-0472">Membrane</keyword>
<organism evidence="3 4">
    <name type="scientific">Armillaria ostoyae</name>
    <name type="common">Armillaria root rot fungus</name>
    <dbReference type="NCBI Taxonomy" id="47428"/>
    <lineage>
        <taxon>Eukaryota</taxon>
        <taxon>Fungi</taxon>
        <taxon>Dikarya</taxon>
        <taxon>Basidiomycota</taxon>
        <taxon>Agaricomycotina</taxon>
        <taxon>Agaricomycetes</taxon>
        <taxon>Agaricomycetidae</taxon>
        <taxon>Agaricales</taxon>
        <taxon>Marasmiineae</taxon>
        <taxon>Physalacriaceae</taxon>
        <taxon>Armillaria</taxon>
    </lineage>
</organism>
<protein>
    <submittedName>
        <fullName evidence="3">Uncharacterized protein</fullName>
    </submittedName>
</protein>
<feature type="transmembrane region" description="Helical" evidence="2">
    <location>
        <begin position="152"/>
        <end position="175"/>
    </location>
</feature>
<reference evidence="4" key="1">
    <citation type="journal article" date="2017" name="Nat. Ecol. Evol.">
        <title>Genome expansion and lineage-specific genetic innovations in the forest pathogenic fungi Armillaria.</title>
        <authorList>
            <person name="Sipos G."/>
            <person name="Prasanna A.N."/>
            <person name="Walter M.C."/>
            <person name="O'Connor E."/>
            <person name="Balint B."/>
            <person name="Krizsan K."/>
            <person name="Kiss B."/>
            <person name="Hess J."/>
            <person name="Varga T."/>
            <person name="Slot J."/>
            <person name="Riley R."/>
            <person name="Boka B."/>
            <person name="Rigling D."/>
            <person name="Barry K."/>
            <person name="Lee J."/>
            <person name="Mihaltcheva S."/>
            <person name="LaButti K."/>
            <person name="Lipzen A."/>
            <person name="Waldron R."/>
            <person name="Moloney N.M."/>
            <person name="Sperisen C."/>
            <person name="Kredics L."/>
            <person name="Vagvoelgyi C."/>
            <person name="Patrignani A."/>
            <person name="Fitzpatrick D."/>
            <person name="Nagy I."/>
            <person name="Doyle S."/>
            <person name="Anderson J.B."/>
            <person name="Grigoriev I.V."/>
            <person name="Gueldener U."/>
            <person name="Muensterkoetter M."/>
            <person name="Nagy L.G."/>
        </authorList>
    </citation>
    <scope>NUCLEOTIDE SEQUENCE [LARGE SCALE GENOMIC DNA]</scope>
    <source>
        <strain evidence="4">C18/9</strain>
    </source>
</reference>
<sequence length="339" mass="37693">MATLSDKGLSDTKIQIWLDDSLNSYILGYFAYGQASNSPRARPNNEIGFYTGLFGISIWQLLAVKKISRARLYMGCIITALYIFSMIYVIASWIEMSRAFVFATSFRARYDSWYSSLFWKIMGDTATALNLIIADCTIIWRCWIVWAHNWRVIILPILLVIGEIVCGVNIVVHQLTVSFEDEIQTHWAVAIMAATVGTNILCTTLIVARILYNARGNRGIMDGIRTYRGVLEIVVESAALHSIIFVALVIFYPIEGNGYMYPQALMFPITGIAPTLIILRVTSGQGRPKESSVETQSSLHFQTSRGSTIEPVTEEGEEDAMQGNTGGTAPVLFGSVEQV</sequence>
<dbReference type="AlphaFoldDB" id="A0A284RVD4"/>
<evidence type="ECO:0000313" key="4">
    <source>
        <dbReference type="Proteomes" id="UP000219338"/>
    </source>
</evidence>
<name>A0A284RVD4_ARMOS</name>
<dbReference type="OrthoDB" id="2860889at2759"/>
<dbReference type="OMA" id="THWAVAI"/>
<feature type="compositionally biased region" description="Polar residues" evidence="1">
    <location>
        <begin position="293"/>
        <end position="307"/>
    </location>
</feature>
<feature type="transmembrane region" description="Helical" evidence="2">
    <location>
        <begin position="260"/>
        <end position="279"/>
    </location>
</feature>
<accession>A0A284RVD4</accession>
<dbReference type="STRING" id="47428.A0A284RVD4"/>